<dbReference type="InterPro" id="IPR013785">
    <property type="entry name" value="Aldolase_TIM"/>
</dbReference>
<name>A0A5B0LIX8_PUCGR</name>
<dbReference type="PANTHER" id="PTHR10683">
    <property type="entry name" value="TRANSALDOLASE"/>
    <property type="match status" value="1"/>
</dbReference>
<keyword evidence="10" id="KW-1133">Transmembrane helix</keyword>
<accession>A0A5B0LIX8</accession>
<evidence type="ECO:0000313" key="12">
    <source>
        <dbReference type="EMBL" id="KAA1063843.1"/>
    </source>
</evidence>
<evidence type="ECO:0000259" key="11">
    <source>
        <dbReference type="Pfam" id="PF25278"/>
    </source>
</evidence>
<comment type="catalytic activity">
    <reaction evidence="8 9">
        <text>D-sedoheptulose 7-phosphate + D-glyceraldehyde 3-phosphate = D-erythrose 4-phosphate + beta-D-fructose 6-phosphate</text>
        <dbReference type="Rhea" id="RHEA:17053"/>
        <dbReference type="ChEBI" id="CHEBI:16897"/>
        <dbReference type="ChEBI" id="CHEBI:57483"/>
        <dbReference type="ChEBI" id="CHEBI:57634"/>
        <dbReference type="ChEBI" id="CHEBI:59776"/>
        <dbReference type="EC" id="2.2.1.2"/>
    </reaction>
</comment>
<dbReference type="PANTHER" id="PTHR10683:SF18">
    <property type="entry name" value="TRANSALDOLASE"/>
    <property type="match status" value="1"/>
</dbReference>
<dbReference type="InterPro" id="IPR057194">
    <property type="entry name" value="DUF7872"/>
</dbReference>
<evidence type="ECO:0000256" key="2">
    <source>
        <dbReference type="ARBA" id="ARBA00008012"/>
    </source>
</evidence>
<proteinExistence type="inferred from homology"/>
<dbReference type="InterPro" id="IPR001585">
    <property type="entry name" value="TAL/FSA"/>
</dbReference>
<dbReference type="Pfam" id="PF25278">
    <property type="entry name" value="DUF7872"/>
    <property type="match status" value="1"/>
</dbReference>
<feature type="domain" description="DUF7872" evidence="11">
    <location>
        <begin position="107"/>
        <end position="296"/>
    </location>
</feature>
<protein>
    <recommendedName>
        <fullName evidence="4 9">Transaldolase</fullName>
        <ecNumber evidence="3 9">2.2.1.2</ecNumber>
    </recommendedName>
</protein>
<dbReference type="Pfam" id="PF00923">
    <property type="entry name" value="TAL_FSA"/>
    <property type="match status" value="1"/>
</dbReference>
<dbReference type="NCBIfam" id="TIGR00874">
    <property type="entry name" value="talAB"/>
    <property type="match status" value="1"/>
</dbReference>
<evidence type="ECO:0000256" key="6">
    <source>
        <dbReference type="ARBA" id="ARBA00023126"/>
    </source>
</evidence>
<keyword evidence="10" id="KW-0812">Transmembrane</keyword>
<evidence type="ECO:0000256" key="10">
    <source>
        <dbReference type="SAM" id="Phobius"/>
    </source>
</evidence>
<evidence type="ECO:0000313" key="13">
    <source>
        <dbReference type="Proteomes" id="UP000325313"/>
    </source>
</evidence>
<keyword evidence="5 9" id="KW-0808">Transferase</keyword>
<evidence type="ECO:0000256" key="1">
    <source>
        <dbReference type="ARBA" id="ARBA00004857"/>
    </source>
</evidence>
<comment type="pathway">
    <text evidence="1 9">Carbohydrate degradation; pentose phosphate pathway; D-glyceraldehyde 3-phosphate and beta-D-fructose 6-phosphate from D-ribose 5-phosphate and D-xylulose 5-phosphate (non-oxidative stage): step 2/3.</text>
</comment>
<dbReference type="EC" id="2.2.1.2" evidence="3 9"/>
<evidence type="ECO:0000256" key="8">
    <source>
        <dbReference type="ARBA" id="ARBA00048810"/>
    </source>
</evidence>
<dbReference type="UniPathway" id="UPA00115">
    <property type="reaction ID" value="UER00414"/>
</dbReference>
<comment type="caution">
    <text evidence="12">The sequence shown here is derived from an EMBL/GenBank/DDBJ whole genome shotgun (WGS) entry which is preliminary data.</text>
</comment>
<dbReference type="EMBL" id="VDEP01000520">
    <property type="protein sequence ID" value="KAA1063843.1"/>
    <property type="molecule type" value="Genomic_DNA"/>
</dbReference>
<dbReference type="Gene3D" id="3.20.20.70">
    <property type="entry name" value="Aldolase class I"/>
    <property type="match status" value="1"/>
</dbReference>
<comment type="function">
    <text evidence="9">Catalyzes the rate-limiting step of the non-oxidative phase in the pentose phosphate pathway. Catalyzes the reversible conversion of sedheptulose-7-phosphate and D-glyceraldehyde 3-phosphate into erythrose-4-phosphate and beta-D-fructose 6-phosphate.</text>
</comment>
<dbReference type="GO" id="GO:0004801">
    <property type="term" value="F:transaldolase activity"/>
    <property type="evidence" value="ECO:0007669"/>
    <property type="project" value="UniProtKB-EC"/>
</dbReference>
<dbReference type="PROSITE" id="PS00958">
    <property type="entry name" value="TRANSALDOLASE_2"/>
    <property type="match status" value="1"/>
</dbReference>
<feature type="transmembrane region" description="Helical" evidence="10">
    <location>
        <begin position="78"/>
        <end position="98"/>
    </location>
</feature>
<reference evidence="12 13" key="1">
    <citation type="submission" date="2019-05" db="EMBL/GenBank/DDBJ databases">
        <title>Emergence of the Ug99 lineage of the wheat stem rust pathogen through somatic hybridization.</title>
        <authorList>
            <person name="Li F."/>
            <person name="Upadhyaya N.M."/>
            <person name="Sperschneider J."/>
            <person name="Matny O."/>
            <person name="Nguyen-Phuc H."/>
            <person name="Mago R."/>
            <person name="Raley C."/>
            <person name="Miller M.E."/>
            <person name="Silverstein K.A.T."/>
            <person name="Henningsen E."/>
            <person name="Hirsch C.D."/>
            <person name="Visser B."/>
            <person name="Pretorius Z.A."/>
            <person name="Steffenson B.J."/>
            <person name="Schwessinger B."/>
            <person name="Dodds P.N."/>
            <person name="Figueroa M."/>
        </authorList>
    </citation>
    <scope>NUCLEOTIDE SEQUENCE [LARGE SCALE GENOMIC DNA]</scope>
    <source>
        <strain evidence="12 13">Ug99</strain>
    </source>
</reference>
<dbReference type="PROSITE" id="PS01054">
    <property type="entry name" value="TRANSALDOLASE_1"/>
    <property type="match status" value="1"/>
</dbReference>
<evidence type="ECO:0000256" key="9">
    <source>
        <dbReference type="RuleBase" id="RU000501"/>
    </source>
</evidence>
<sequence length="632" mass="70418">MAPDWYILVATQNWNKVMNMLYTSLSFGIGAMQDIAPTMINDLSPPSSPTPVASATWLALVASFSGALPGMVFPGMWVWIWVFLQGLLYTTASELWFWQNVIRAPPDVRSGYTRWIEFAWMLSKLEDKSQEKLSNYTKGVLQAGISTEEGMYGVLKNGAFLQKTIEKTQYKLQASFEAVIKLRLLAAILKAQSVFIIRNSDPCTQSGPNGEFEGKGVLSYCGPDKVMMNIVKAKGTKTHRKVYGASLIESKYGFTVEFLTTSAWKCQTKYGGYEHDPYTNSTLPTDINADCLFNLPRSRQGGKKGFEQTTSLDHLKQYTTVVCDTGDFESIAQYKPQDATTNPSLILAAVKKPAYAKLIDVAVQYGKSQGGSLDNQVDATVDRLLVEFGKEILALIPGRVSTEVDARFSFDKEATKRKALHLIELYKSVGIDKDRVLIKIASSWEGIQAARELEKDHNIHCNLTLLFGFGQAVACAEAGVTLISPFVGRILDWYKAKKPDACFDGAADPGVQSVQKIYRYYKQEGYKTIVMGASFRNIGEIEELVGCDFLTISPALLDQLHKSDKKIEQKLSVAQATTGEKLPKVSYVDDEAAFRWALFSETMAWDKLHEGIRKFAEDAETLKEMLKEKLQK</sequence>
<keyword evidence="10" id="KW-0472">Membrane</keyword>
<dbReference type="InterPro" id="IPR018225">
    <property type="entry name" value="Transaldolase_AS"/>
</dbReference>
<evidence type="ECO:0000256" key="3">
    <source>
        <dbReference type="ARBA" id="ARBA00013151"/>
    </source>
</evidence>
<evidence type="ECO:0000256" key="5">
    <source>
        <dbReference type="ARBA" id="ARBA00022679"/>
    </source>
</evidence>
<dbReference type="Proteomes" id="UP000325313">
    <property type="component" value="Unassembled WGS sequence"/>
</dbReference>
<dbReference type="GO" id="GO:0005975">
    <property type="term" value="P:carbohydrate metabolic process"/>
    <property type="evidence" value="ECO:0007669"/>
    <property type="project" value="InterPro"/>
</dbReference>
<feature type="transmembrane region" description="Helical" evidence="10">
    <location>
        <begin position="20"/>
        <end position="40"/>
    </location>
</feature>
<dbReference type="AlphaFoldDB" id="A0A5B0LIX8"/>
<dbReference type="GO" id="GO:0009052">
    <property type="term" value="P:pentose-phosphate shunt, non-oxidative branch"/>
    <property type="evidence" value="ECO:0007669"/>
    <property type="project" value="TreeGrafter"/>
</dbReference>
<comment type="similarity">
    <text evidence="2">Belongs to the transaldolase family. Type 1 subfamily.</text>
</comment>
<organism evidence="12 13">
    <name type="scientific">Puccinia graminis f. sp. tritici</name>
    <dbReference type="NCBI Taxonomy" id="56615"/>
    <lineage>
        <taxon>Eukaryota</taxon>
        <taxon>Fungi</taxon>
        <taxon>Dikarya</taxon>
        <taxon>Basidiomycota</taxon>
        <taxon>Pucciniomycotina</taxon>
        <taxon>Pucciniomycetes</taxon>
        <taxon>Pucciniales</taxon>
        <taxon>Pucciniaceae</taxon>
        <taxon>Puccinia</taxon>
    </lineage>
</organism>
<gene>
    <name evidence="12" type="primary">TAL1_3</name>
    <name evidence="12" type="ORF">PGTUg99_008123</name>
</gene>
<evidence type="ECO:0000256" key="4">
    <source>
        <dbReference type="ARBA" id="ARBA00018292"/>
    </source>
</evidence>
<dbReference type="InterPro" id="IPR004730">
    <property type="entry name" value="Transaldolase_1"/>
</dbReference>
<dbReference type="GO" id="GO:0005737">
    <property type="term" value="C:cytoplasm"/>
    <property type="evidence" value="ECO:0007669"/>
    <property type="project" value="InterPro"/>
</dbReference>
<dbReference type="SUPFAM" id="SSF51569">
    <property type="entry name" value="Aldolase"/>
    <property type="match status" value="1"/>
</dbReference>
<dbReference type="FunFam" id="3.20.20.70:FF:000088">
    <property type="entry name" value="Transaldolase"/>
    <property type="match status" value="1"/>
</dbReference>
<dbReference type="CDD" id="cd00957">
    <property type="entry name" value="Transaldolase_TalAB"/>
    <property type="match status" value="1"/>
</dbReference>
<keyword evidence="7" id="KW-0704">Schiff base</keyword>
<keyword evidence="6 9" id="KW-0570">Pentose shunt</keyword>
<feature type="transmembrane region" description="Helical" evidence="10">
    <location>
        <begin position="52"/>
        <end position="72"/>
    </location>
</feature>
<dbReference type="HAMAP" id="MF_00492">
    <property type="entry name" value="Transaldolase_1"/>
    <property type="match status" value="1"/>
</dbReference>
<evidence type="ECO:0000256" key="7">
    <source>
        <dbReference type="ARBA" id="ARBA00023270"/>
    </source>
</evidence>